<comment type="similarity">
    <text evidence="10">Belongs to the sugar phosphate cyclases superfamily. DOI synthase family.</text>
</comment>
<feature type="domain" description="3-dehydroquinate synthase N-terminal" evidence="13">
    <location>
        <begin position="72"/>
        <end position="178"/>
    </location>
</feature>
<organism evidence="15 16">
    <name type="scientific">Streptomyces lonarensis</name>
    <dbReference type="NCBI Taxonomy" id="700599"/>
    <lineage>
        <taxon>Bacteria</taxon>
        <taxon>Bacillati</taxon>
        <taxon>Actinomycetota</taxon>
        <taxon>Actinomycetes</taxon>
        <taxon>Kitasatosporales</taxon>
        <taxon>Streptomycetaceae</taxon>
        <taxon>Streptomyces</taxon>
    </lineage>
</organism>
<dbReference type="PANTHER" id="PTHR43622:SF1">
    <property type="entry name" value="3-DEHYDROQUINATE SYNTHASE"/>
    <property type="match status" value="1"/>
</dbReference>
<keyword evidence="5" id="KW-0456">Lyase</keyword>
<evidence type="ECO:0000256" key="2">
    <source>
        <dbReference type="ARBA" id="ARBA00001941"/>
    </source>
</evidence>
<evidence type="ECO:0000256" key="9">
    <source>
        <dbReference type="ARBA" id="ARBA00037923"/>
    </source>
</evidence>
<protein>
    <recommendedName>
        <fullName evidence="12">2-deoxy-scyllo-inosose synthase</fullName>
        <ecNumber evidence="11">4.2.3.124</ecNumber>
    </recommendedName>
</protein>
<evidence type="ECO:0000256" key="11">
    <source>
        <dbReference type="ARBA" id="ARBA00039146"/>
    </source>
</evidence>
<gene>
    <name evidence="15" type="ORF">HCN56_08820</name>
</gene>
<dbReference type="GO" id="GO:0046872">
    <property type="term" value="F:metal ion binding"/>
    <property type="evidence" value="ECO:0007669"/>
    <property type="project" value="UniProtKB-KW"/>
</dbReference>
<evidence type="ECO:0000256" key="6">
    <source>
        <dbReference type="ARBA" id="ARBA00023285"/>
    </source>
</evidence>
<comment type="function">
    <text evidence="8">Catalyzes the intramolecular carbocycle formation from D-glucose-6-phosphate to 2-deoxy-scyllo-inosose (DOI).</text>
</comment>
<accession>A0A7X6D003</accession>
<evidence type="ECO:0000256" key="4">
    <source>
        <dbReference type="ARBA" id="ARBA00023027"/>
    </source>
</evidence>
<evidence type="ECO:0000313" key="16">
    <source>
        <dbReference type="Proteomes" id="UP000578686"/>
    </source>
</evidence>
<keyword evidence="3" id="KW-0479">Metal-binding</keyword>
<dbReference type="InterPro" id="IPR056179">
    <property type="entry name" value="DHQS_C"/>
</dbReference>
<comment type="caution">
    <text evidence="15">The sequence shown here is derived from an EMBL/GenBank/DDBJ whole genome shotgun (WGS) entry which is preliminary data.</text>
</comment>
<keyword evidence="6" id="KW-0170">Cobalt</keyword>
<dbReference type="EC" id="4.2.3.124" evidence="11"/>
<dbReference type="Pfam" id="PF24621">
    <property type="entry name" value="DHQS_C"/>
    <property type="match status" value="1"/>
</dbReference>
<keyword evidence="4" id="KW-0520">NAD</keyword>
<dbReference type="GO" id="GO:0009073">
    <property type="term" value="P:aromatic amino acid family biosynthetic process"/>
    <property type="evidence" value="ECO:0007669"/>
    <property type="project" value="InterPro"/>
</dbReference>
<dbReference type="Gene3D" id="1.20.1090.10">
    <property type="entry name" value="Dehydroquinate synthase-like - alpha domain"/>
    <property type="match status" value="1"/>
</dbReference>
<evidence type="ECO:0000256" key="1">
    <source>
        <dbReference type="ARBA" id="ARBA00001911"/>
    </source>
</evidence>
<evidence type="ECO:0000259" key="14">
    <source>
        <dbReference type="Pfam" id="PF24621"/>
    </source>
</evidence>
<reference evidence="15 16" key="1">
    <citation type="submission" date="2020-03" db="EMBL/GenBank/DDBJ databases">
        <title>Draft genome of Streptomyces sp. ventii, isolated from the Axial Seamount in the Pacific Ocean, and resequencing of the two type strains Streptomyces lonarensis strain NCL 716 and Streptomyces bohaiensis strain 11A07.</title>
        <authorList>
            <person name="Loughran R.M."/>
            <person name="Pfannmuller K.M."/>
            <person name="Wasson B.J."/>
            <person name="Deadmond M.C."/>
            <person name="Paddock B.E."/>
            <person name="Koyack M.J."/>
            <person name="Gallegos D.A."/>
            <person name="Mitchell E.A."/>
            <person name="Ushijima B."/>
            <person name="Saw J.H."/>
            <person name="Mcphail K.L."/>
            <person name="Videau P."/>
        </authorList>
    </citation>
    <scope>NUCLEOTIDE SEQUENCE [LARGE SCALE GENOMIC DNA]</scope>
    <source>
        <strain evidence="15 16">NCL716</strain>
    </source>
</reference>
<dbReference type="Gene3D" id="3.40.50.1970">
    <property type="match status" value="1"/>
</dbReference>
<dbReference type="RefSeq" id="WP_167968954.1">
    <property type="nucleotide sequence ID" value="NZ_JAAVJD010000046.1"/>
</dbReference>
<evidence type="ECO:0000256" key="3">
    <source>
        <dbReference type="ARBA" id="ARBA00022723"/>
    </source>
</evidence>
<dbReference type="SUPFAM" id="SSF56796">
    <property type="entry name" value="Dehydroquinate synthase-like"/>
    <property type="match status" value="1"/>
</dbReference>
<dbReference type="Pfam" id="PF01761">
    <property type="entry name" value="DHQ_synthase"/>
    <property type="match status" value="1"/>
</dbReference>
<evidence type="ECO:0000256" key="12">
    <source>
        <dbReference type="ARBA" id="ARBA00040375"/>
    </source>
</evidence>
<comment type="cofactor">
    <cofactor evidence="1">
        <name>NAD(+)</name>
        <dbReference type="ChEBI" id="CHEBI:57540"/>
    </cofactor>
</comment>
<dbReference type="InterPro" id="IPR030960">
    <property type="entry name" value="DHQS/DOIS_N"/>
</dbReference>
<evidence type="ECO:0000256" key="5">
    <source>
        <dbReference type="ARBA" id="ARBA00023239"/>
    </source>
</evidence>
<evidence type="ECO:0000313" key="15">
    <source>
        <dbReference type="EMBL" id="NJQ05672.1"/>
    </source>
</evidence>
<dbReference type="PANTHER" id="PTHR43622">
    <property type="entry name" value="3-DEHYDROQUINATE SYNTHASE"/>
    <property type="match status" value="1"/>
</dbReference>
<evidence type="ECO:0000256" key="10">
    <source>
        <dbReference type="ARBA" id="ARBA00038469"/>
    </source>
</evidence>
<comment type="pathway">
    <text evidence="9">Metabolic intermediate biosynthesis; 2-deoxystreptamine biosynthesis; 2-deoxystreptamine from D-glucose 6-phosphate: step 1/4.</text>
</comment>
<dbReference type="InterPro" id="IPR030963">
    <property type="entry name" value="DHQ_synth_fam"/>
</dbReference>
<dbReference type="PIRSF" id="PIRSF001455">
    <property type="entry name" value="DHQ_synth"/>
    <property type="match status" value="1"/>
</dbReference>
<dbReference type="CDD" id="cd08197">
    <property type="entry name" value="DOIS"/>
    <property type="match status" value="1"/>
</dbReference>
<feature type="domain" description="3-dehydroquinate synthase C-terminal" evidence="14">
    <location>
        <begin position="185"/>
        <end position="327"/>
    </location>
</feature>
<dbReference type="InterPro" id="IPR050071">
    <property type="entry name" value="Dehydroquinate_synthase"/>
</dbReference>
<evidence type="ECO:0000259" key="13">
    <source>
        <dbReference type="Pfam" id="PF01761"/>
    </source>
</evidence>
<dbReference type="Proteomes" id="UP000578686">
    <property type="component" value="Unassembled WGS sequence"/>
</dbReference>
<keyword evidence="16" id="KW-1185">Reference proteome</keyword>
<evidence type="ECO:0000256" key="7">
    <source>
        <dbReference type="ARBA" id="ARBA00035757"/>
    </source>
</evidence>
<proteinExistence type="inferred from homology"/>
<dbReference type="GO" id="GO:0003856">
    <property type="term" value="F:3-dehydroquinate synthase activity"/>
    <property type="evidence" value="ECO:0007669"/>
    <property type="project" value="TreeGrafter"/>
</dbReference>
<name>A0A7X6D003_9ACTN</name>
<dbReference type="EMBL" id="JAAVJD010000046">
    <property type="protein sequence ID" value="NJQ05672.1"/>
    <property type="molecule type" value="Genomic_DNA"/>
</dbReference>
<evidence type="ECO:0000256" key="8">
    <source>
        <dbReference type="ARBA" id="ARBA00037594"/>
    </source>
</evidence>
<comment type="cofactor">
    <cofactor evidence="2">
        <name>Co(2+)</name>
        <dbReference type="ChEBI" id="CHEBI:48828"/>
    </cofactor>
</comment>
<sequence>MADPTLLELTTGVTPSSPYYLGDGITDLLPEKLAAHRFDDLFLVCGEGVHQLLARPLARRLEAAGLPVTLLAVPEGEHHKSWAGLTDLCERLVHAGATRQSIVLALGGGMVSNLTGLAAGLLYRGIRYVDIPTTLLGLTDGTLSNKQAVNGRGGKNQFGLYHPPLLVWADVAHLRSEPLAGHRSGLVEALKNGLVHDADRFEQLAEQLTPDLRAVHDDLLGTCHAIVRSKLAILATDPTERSRAVVLEYGHTVGHAAEFLCEGLPHGVAVGIGMCAAARVGVRLGITPPDVLARQEWALGERLGLPTRLPGGCTPERVLGVIRTDNKRRSSEETRLILLDAVGEVHTGPDGDVETPVPESVLKTVLQEG</sequence>
<comment type="catalytic activity">
    <reaction evidence="7">
        <text>D-glucose 6-phosphate = 2-deoxy-L-scyllo-inosose + phosphate</text>
        <dbReference type="Rhea" id="RHEA:33071"/>
        <dbReference type="ChEBI" id="CHEBI:43474"/>
        <dbReference type="ChEBI" id="CHEBI:61548"/>
        <dbReference type="ChEBI" id="CHEBI:64796"/>
        <dbReference type="EC" id="4.2.3.124"/>
    </reaction>
</comment>
<dbReference type="AlphaFoldDB" id="A0A7X6D003"/>